<keyword evidence="6" id="KW-0472">Membrane</keyword>
<keyword evidence="2" id="KW-0812">Transmembrane</keyword>
<keyword evidence="4" id="KW-0067">ATP-binding</keyword>
<evidence type="ECO:0000256" key="2">
    <source>
        <dbReference type="ARBA" id="ARBA00022692"/>
    </source>
</evidence>
<keyword evidence="3" id="KW-0547">Nucleotide-binding</keyword>
<evidence type="ECO:0000256" key="1">
    <source>
        <dbReference type="ARBA" id="ARBA00004167"/>
    </source>
</evidence>
<comment type="subcellular location">
    <subcellularLocation>
        <location evidence="1">Membrane</location>
        <topology evidence="1">Single-pass membrane protein</topology>
    </subcellularLocation>
</comment>
<gene>
    <name evidence="9" type="ORF">g.44243</name>
</gene>
<dbReference type="SUPFAM" id="SSF49265">
    <property type="entry name" value="Fibronectin type III"/>
    <property type="match status" value="2"/>
</dbReference>
<evidence type="ECO:0000256" key="5">
    <source>
        <dbReference type="ARBA" id="ARBA00022989"/>
    </source>
</evidence>
<evidence type="ECO:0000256" key="3">
    <source>
        <dbReference type="ARBA" id="ARBA00022741"/>
    </source>
</evidence>
<evidence type="ECO:0000256" key="7">
    <source>
        <dbReference type="ARBA" id="ARBA00023170"/>
    </source>
</evidence>
<proteinExistence type="predicted"/>
<dbReference type="GO" id="GO:0005886">
    <property type="term" value="C:plasma membrane"/>
    <property type="evidence" value="ECO:0007669"/>
    <property type="project" value="TreeGrafter"/>
</dbReference>
<dbReference type="EMBL" id="GECZ01013559">
    <property type="protein sequence ID" value="JAS56210.1"/>
    <property type="molecule type" value="Transcribed_RNA"/>
</dbReference>
<dbReference type="InterPro" id="IPR036941">
    <property type="entry name" value="Rcpt_L-dom_sf"/>
</dbReference>
<feature type="domain" description="Fibronectin type-III" evidence="8">
    <location>
        <begin position="163"/>
        <end position="200"/>
    </location>
</feature>
<evidence type="ECO:0000256" key="6">
    <source>
        <dbReference type="ARBA" id="ARBA00023136"/>
    </source>
</evidence>
<name>A0A1B6G1B1_9HEMI</name>
<dbReference type="InterPro" id="IPR013783">
    <property type="entry name" value="Ig-like_fold"/>
</dbReference>
<dbReference type="Pfam" id="PF00041">
    <property type="entry name" value="fn3"/>
    <property type="match status" value="1"/>
</dbReference>
<evidence type="ECO:0000313" key="9">
    <source>
        <dbReference type="EMBL" id="JAS56210.1"/>
    </source>
</evidence>
<dbReference type="InterPro" id="IPR050449">
    <property type="entry name" value="Ephrin_rcpt_TKs"/>
</dbReference>
<keyword evidence="5" id="KW-1133">Transmembrane helix</keyword>
<evidence type="ECO:0000256" key="4">
    <source>
        <dbReference type="ARBA" id="ARBA00022840"/>
    </source>
</evidence>
<sequence length="441" mass="51135">RIFFHYNPKLCMHHILKLIEIAGVKNVTNLEVSKQSNGDKFPCDAQTIGISVSYKTSNLIQIHIPFVEVFRFEVHYMKNPGSGVSMYDDLDQCSDDGWKTVDVSVDAHRKYYATQGLSVNLTDLEAYMQYAFYVSGYSVDKIVATSIIYRETTLPSTPSELLSVHVYSNSSSEIVLSWEPPLRFNGKFEEYEITWKLIDKDESLLSLRNYCEYPMTYESEPVTVKPVIQEKHPDSLSCCNEIPITIQKDGFEQLCIDFDRKKVPSSFPNLERGQTCKSHFYNYIYHNSLKYDNSDKKTIKNQYMKKSTNLFKDDAVQNNRKSAFSRVKPKENVKHLRSNVNNFTISNVKHFQDYIVTIKACRERHPLEMELKDVYRCSKTEIVIVRIQKDEVADLIADRIEHEVLNNTLSVRWDPPVQPNGLILAFELQYKQTDVSIPKSF</sequence>
<dbReference type="PANTHER" id="PTHR46877">
    <property type="entry name" value="EPH RECEPTOR A5"/>
    <property type="match status" value="1"/>
</dbReference>
<dbReference type="PANTHER" id="PTHR46877:SF14">
    <property type="entry name" value="RECEPTOR PROTEIN-TYROSINE KINASE"/>
    <property type="match status" value="1"/>
</dbReference>
<dbReference type="Gene3D" id="2.60.40.10">
    <property type="entry name" value="Immunoglobulins"/>
    <property type="match status" value="4"/>
</dbReference>
<reference evidence="9" key="1">
    <citation type="submission" date="2015-11" db="EMBL/GenBank/DDBJ databases">
        <title>De novo transcriptome assembly of four potential Pierce s Disease insect vectors from Arizona vineyards.</title>
        <authorList>
            <person name="Tassone E.E."/>
        </authorList>
    </citation>
    <scope>NUCLEOTIDE SEQUENCE</scope>
</reference>
<evidence type="ECO:0000259" key="8">
    <source>
        <dbReference type="Pfam" id="PF00041"/>
    </source>
</evidence>
<dbReference type="CDD" id="cd00063">
    <property type="entry name" value="FN3"/>
    <property type="match status" value="1"/>
</dbReference>
<keyword evidence="7" id="KW-0675">Receptor</keyword>
<feature type="non-terminal residue" evidence="9">
    <location>
        <position position="1"/>
    </location>
</feature>
<protein>
    <recommendedName>
        <fullName evidence="8">Fibronectin type-III domain-containing protein</fullName>
    </recommendedName>
</protein>
<dbReference type="InterPro" id="IPR036116">
    <property type="entry name" value="FN3_sf"/>
</dbReference>
<dbReference type="GO" id="GO:0005524">
    <property type="term" value="F:ATP binding"/>
    <property type="evidence" value="ECO:0007669"/>
    <property type="project" value="UniProtKB-KW"/>
</dbReference>
<organism evidence="9">
    <name type="scientific">Cuerna arida</name>
    <dbReference type="NCBI Taxonomy" id="1464854"/>
    <lineage>
        <taxon>Eukaryota</taxon>
        <taxon>Metazoa</taxon>
        <taxon>Ecdysozoa</taxon>
        <taxon>Arthropoda</taxon>
        <taxon>Hexapoda</taxon>
        <taxon>Insecta</taxon>
        <taxon>Pterygota</taxon>
        <taxon>Neoptera</taxon>
        <taxon>Paraneoptera</taxon>
        <taxon>Hemiptera</taxon>
        <taxon>Auchenorrhyncha</taxon>
        <taxon>Membracoidea</taxon>
        <taxon>Cicadellidae</taxon>
        <taxon>Cicadellinae</taxon>
        <taxon>Proconiini</taxon>
        <taxon>Cuerna</taxon>
    </lineage>
</organism>
<accession>A0A1B6G1B1</accession>
<feature type="non-terminal residue" evidence="9">
    <location>
        <position position="441"/>
    </location>
</feature>
<dbReference type="AlphaFoldDB" id="A0A1B6G1B1"/>
<dbReference type="Gene3D" id="3.80.20.20">
    <property type="entry name" value="Receptor L-domain"/>
    <property type="match status" value="1"/>
</dbReference>
<dbReference type="InterPro" id="IPR003961">
    <property type="entry name" value="FN3_dom"/>
</dbReference>